<accession>A0A9D2SKM8</accession>
<evidence type="ECO:0000313" key="3">
    <source>
        <dbReference type="Proteomes" id="UP000823893"/>
    </source>
</evidence>
<reference evidence="2" key="2">
    <citation type="submission" date="2021-04" db="EMBL/GenBank/DDBJ databases">
        <authorList>
            <person name="Gilroy R."/>
        </authorList>
    </citation>
    <scope>NUCLEOTIDE SEQUENCE</scope>
    <source>
        <strain evidence="2">ChiSxjej6B18-287</strain>
    </source>
</reference>
<protein>
    <submittedName>
        <fullName evidence="2">Uncharacterized protein</fullName>
    </submittedName>
</protein>
<feature type="compositionally biased region" description="Basic residues" evidence="1">
    <location>
        <begin position="7"/>
        <end position="16"/>
    </location>
</feature>
<evidence type="ECO:0000256" key="1">
    <source>
        <dbReference type="SAM" id="MobiDB-lite"/>
    </source>
</evidence>
<organism evidence="2 3">
    <name type="scientific">Candidatus Blautia merdigallinarum</name>
    <dbReference type="NCBI Taxonomy" id="2838495"/>
    <lineage>
        <taxon>Bacteria</taxon>
        <taxon>Bacillati</taxon>
        <taxon>Bacillota</taxon>
        <taxon>Clostridia</taxon>
        <taxon>Lachnospirales</taxon>
        <taxon>Lachnospiraceae</taxon>
        <taxon>Blautia</taxon>
    </lineage>
</organism>
<feature type="region of interest" description="Disordered" evidence="1">
    <location>
        <begin position="1"/>
        <end position="136"/>
    </location>
</feature>
<dbReference type="Proteomes" id="UP000823893">
    <property type="component" value="Unassembled WGS sequence"/>
</dbReference>
<name>A0A9D2SKM8_9FIRM</name>
<reference evidence="2" key="1">
    <citation type="journal article" date="2021" name="PeerJ">
        <title>Extensive microbial diversity within the chicken gut microbiome revealed by metagenomics and culture.</title>
        <authorList>
            <person name="Gilroy R."/>
            <person name="Ravi A."/>
            <person name="Getino M."/>
            <person name="Pursley I."/>
            <person name="Horton D.L."/>
            <person name="Alikhan N.F."/>
            <person name="Baker D."/>
            <person name="Gharbi K."/>
            <person name="Hall N."/>
            <person name="Watson M."/>
            <person name="Adriaenssens E.M."/>
            <person name="Foster-Nyarko E."/>
            <person name="Jarju S."/>
            <person name="Secka A."/>
            <person name="Antonio M."/>
            <person name="Oren A."/>
            <person name="Chaudhuri R.R."/>
            <person name="La Ragione R."/>
            <person name="Hildebrand F."/>
            <person name="Pallen M.J."/>
        </authorList>
    </citation>
    <scope>NUCLEOTIDE SEQUENCE</scope>
    <source>
        <strain evidence="2">ChiSxjej6B18-287</strain>
    </source>
</reference>
<dbReference type="AlphaFoldDB" id="A0A9D2SKM8"/>
<dbReference type="EMBL" id="DWWV01000091">
    <property type="protein sequence ID" value="HJC10561.1"/>
    <property type="molecule type" value="Genomic_DNA"/>
</dbReference>
<evidence type="ECO:0000313" key="2">
    <source>
        <dbReference type="EMBL" id="HJC10561.1"/>
    </source>
</evidence>
<proteinExistence type="predicted"/>
<comment type="caution">
    <text evidence="2">The sequence shown here is derived from an EMBL/GenBank/DDBJ whole genome shotgun (WGS) entry which is preliminary data.</text>
</comment>
<sequence length="136" mass="15243">MEEFKAKSHAVKKMTRKGLVETDSREGIVKETAEAKSDGRRINEADFQLERKGAQSRADPVDDKPVSDVASRRKKQMVQKGVRDGNGFNEAVVNDGGFSRKLQDHEGQMDEENLADHKDALKGKQKKRLTYEGQGL</sequence>
<gene>
    <name evidence="2" type="ORF">H9935_07050</name>
</gene>
<feature type="compositionally biased region" description="Basic and acidic residues" evidence="1">
    <location>
        <begin position="18"/>
        <end position="66"/>
    </location>
</feature>
<feature type="compositionally biased region" description="Basic and acidic residues" evidence="1">
    <location>
        <begin position="101"/>
        <end position="122"/>
    </location>
</feature>